<name>A0A9W8L0N2_9FUNG</name>
<comment type="caution">
    <text evidence="3">The sequence shown here is derived from an EMBL/GenBank/DDBJ whole genome shotgun (WGS) entry which is preliminary data.</text>
</comment>
<feature type="signal peptide" evidence="1">
    <location>
        <begin position="1"/>
        <end position="16"/>
    </location>
</feature>
<feature type="chain" id="PRO_5040935107" description="Fungal lipase-type domain-containing protein" evidence="1">
    <location>
        <begin position="17"/>
        <end position="330"/>
    </location>
</feature>
<keyword evidence="1" id="KW-0732">Signal</keyword>
<evidence type="ECO:0000259" key="2">
    <source>
        <dbReference type="Pfam" id="PF01764"/>
    </source>
</evidence>
<evidence type="ECO:0000256" key="1">
    <source>
        <dbReference type="SAM" id="SignalP"/>
    </source>
</evidence>
<dbReference type="OrthoDB" id="426718at2759"/>
<accession>A0A9W8L0N2</accession>
<organism evidence="3 4">
    <name type="scientific">Coemansia spiralis</name>
    <dbReference type="NCBI Taxonomy" id="417178"/>
    <lineage>
        <taxon>Eukaryota</taxon>
        <taxon>Fungi</taxon>
        <taxon>Fungi incertae sedis</taxon>
        <taxon>Zoopagomycota</taxon>
        <taxon>Kickxellomycotina</taxon>
        <taxon>Kickxellomycetes</taxon>
        <taxon>Kickxellales</taxon>
        <taxon>Kickxellaceae</taxon>
        <taxon>Coemansia</taxon>
    </lineage>
</organism>
<proteinExistence type="predicted"/>
<feature type="domain" description="Fungal lipase-type" evidence="2">
    <location>
        <begin position="139"/>
        <end position="272"/>
    </location>
</feature>
<dbReference type="EMBL" id="JANBTW010000006">
    <property type="protein sequence ID" value="KAJ2680245.1"/>
    <property type="molecule type" value="Genomic_DNA"/>
</dbReference>
<dbReference type="InterPro" id="IPR002921">
    <property type="entry name" value="Fungal_lipase-type"/>
</dbReference>
<dbReference type="PANTHER" id="PTHR45856:SF25">
    <property type="entry name" value="FUNGAL LIPASE-LIKE DOMAIN-CONTAINING PROTEIN"/>
    <property type="match status" value="1"/>
</dbReference>
<protein>
    <recommendedName>
        <fullName evidence="2">Fungal lipase-type domain-containing protein</fullName>
    </recommendedName>
</protein>
<dbReference type="AlphaFoldDB" id="A0A9W8L0N2"/>
<dbReference type="PANTHER" id="PTHR45856">
    <property type="entry name" value="ALPHA/BETA-HYDROLASES SUPERFAMILY PROTEIN"/>
    <property type="match status" value="1"/>
</dbReference>
<dbReference type="SUPFAM" id="SSF53474">
    <property type="entry name" value="alpha/beta-Hydrolases"/>
    <property type="match status" value="1"/>
</dbReference>
<dbReference type="GO" id="GO:0006629">
    <property type="term" value="P:lipid metabolic process"/>
    <property type="evidence" value="ECO:0007669"/>
    <property type="project" value="InterPro"/>
</dbReference>
<dbReference type="InterPro" id="IPR029058">
    <property type="entry name" value="AB_hydrolase_fold"/>
</dbReference>
<evidence type="ECO:0000313" key="3">
    <source>
        <dbReference type="EMBL" id="KAJ2680245.1"/>
    </source>
</evidence>
<dbReference type="Gene3D" id="3.40.50.1820">
    <property type="entry name" value="alpha/beta hydrolase"/>
    <property type="match status" value="1"/>
</dbReference>
<reference evidence="3" key="1">
    <citation type="submission" date="2022-07" db="EMBL/GenBank/DDBJ databases">
        <title>Phylogenomic reconstructions and comparative analyses of Kickxellomycotina fungi.</title>
        <authorList>
            <person name="Reynolds N.K."/>
            <person name="Stajich J.E."/>
            <person name="Barry K."/>
            <person name="Grigoriev I.V."/>
            <person name="Crous P."/>
            <person name="Smith M.E."/>
        </authorList>
    </citation>
    <scope>NUCLEOTIDE SEQUENCE</scope>
    <source>
        <strain evidence="3">NRRL 3115</strain>
    </source>
</reference>
<evidence type="ECO:0000313" key="4">
    <source>
        <dbReference type="Proteomes" id="UP001151518"/>
    </source>
</evidence>
<gene>
    <name evidence="3" type="ORF">GGI25_000838</name>
</gene>
<dbReference type="Pfam" id="PF01764">
    <property type="entry name" value="Lipase_3"/>
    <property type="match status" value="1"/>
</dbReference>
<dbReference type="InterPro" id="IPR051218">
    <property type="entry name" value="Sec_MonoDiacylglyc_Lipase"/>
</dbReference>
<dbReference type="Proteomes" id="UP001151518">
    <property type="component" value="Unassembled WGS sequence"/>
</dbReference>
<dbReference type="CDD" id="cd00519">
    <property type="entry name" value="Lipase_3"/>
    <property type="match status" value="1"/>
</dbReference>
<sequence>MRAALLYVVLFPFCQAAPHVVPDICKPVHEIAGSSAPVSSAVDTAAMETTETPTETIIATTLIQDEPEKVVSRQEDDVLAIFAAYSGAAYKVTNEWDCEYACQYPGTEGTIIEYNWNIGFPPSAGYIARNPNSKTIITAFQGTEDQSQWLDNLDVALKPWPEAINGSKVHTGFLHGYLDVRDDVVNELKTIASKYLDYSIALVGHSLGGARAALCLLDLSITTPELLPRMYLYTQGQPRTGNKEFANAIDALSVPKYREVYEYDIVPRIPPTFLGYAHHLTEVWIHNNETVLCVNPIDDNSCSGNGDLLHPLSILDHFRYPGLKYEISSN</sequence>